<protein>
    <recommendedName>
        <fullName evidence="1 5">Xylose isomerase</fullName>
        <ecNumber evidence="5">5.3.1.5</ecNumber>
    </recommendedName>
</protein>
<dbReference type="PRINTS" id="PR00688">
    <property type="entry name" value="XYLOSISMRASE"/>
</dbReference>
<dbReference type="GO" id="GO:0046872">
    <property type="term" value="F:metal ion binding"/>
    <property type="evidence" value="ECO:0007669"/>
    <property type="project" value="UniProtKB-KW"/>
</dbReference>
<evidence type="ECO:0000256" key="6">
    <source>
        <dbReference type="RuleBase" id="RU000610"/>
    </source>
</evidence>
<dbReference type="PROSITE" id="PS51415">
    <property type="entry name" value="XYLOSE_ISOMERASE"/>
    <property type="match status" value="1"/>
</dbReference>
<evidence type="ECO:0000256" key="1">
    <source>
        <dbReference type="ARBA" id="ARBA00018232"/>
    </source>
</evidence>
<comment type="similarity">
    <text evidence="5">Belongs to the xylose isomerase family.</text>
</comment>
<keyword evidence="2 5" id="KW-0479">Metal-binding</keyword>
<evidence type="ECO:0000313" key="8">
    <source>
        <dbReference type="Proteomes" id="UP000471293"/>
    </source>
</evidence>
<feature type="non-terminal residue" evidence="7">
    <location>
        <position position="126"/>
    </location>
</feature>
<reference evidence="7 8" key="1">
    <citation type="submission" date="2020-01" db="EMBL/GenBank/DDBJ databases">
        <title>Insect and environment-associated Actinomycetes.</title>
        <authorList>
            <person name="Currrie C."/>
            <person name="Chevrette M."/>
            <person name="Carlson C."/>
            <person name="Stubbendieck R."/>
            <person name="Wendt-Pienkowski E."/>
        </authorList>
    </citation>
    <scope>NUCLEOTIDE SEQUENCE [LARGE SCALE GENOMIC DNA]</scope>
    <source>
        <strain evidence="7 8">SID11342</strain>
    </source>
</reference>
<proteinExistence type="inferred from homology"/>
<evidence type="ECO:0000256" key="5">
    <source>
        <dbReference type="RuleBase" id="RU000609"/>
    </source>
</evidence>
<dbReference type="EC" id="5.3.1.5" evidence="5"/>
<dbReference type="InterPro" id="IPR001998">
    <property type="entry name" value="Xylose_isomerase"/>
</dbReference>
<comment type="subunit">
    <text evidence="6">Homotetramer.</text>
</comment>
<dbReference type="AlphaFoldDB" id="A0A6N9U9Z2"/>
<evidence type="ECO:0000313" key="7">
    <source>
        <dbReference type="EMBL" id="NEA18826.1"/>
    </source>
</evidence>
<comment type="catalytic activity">
    <reaction evidence="5">
        <text>alpha-D-xylose = alpha-D-xylulofuranose</text>
        <dbReference type="Rhea" id="RHEA:22816"/>
        <dbReference type="ChEBI" id="CHEBI:28518"/>
        <dbReference type="ChEBI" id="CHEBI:188998"/>
        <dbReference type="EC" id="5.3.1.5"/>
    </reaction>
</comment>
<comment type="subcellular location">
    <subcellularLocation>
        <location evidence="6">Cytoplasm</location>
    </subcellularLocation>
</comment>
<keyword evidence="4 5" id="KW-0119">Carbohydrate metabolism</keyword>
<dbReference type="InterPro" id="IPR036237">
    <property type="entry name" value="Xyl_isomerase-like_sf"/>
</dbReference>
<dbReference type="GO" id="GO:0042732">
    <property type="term" value="P:D-xylose metabolic process"/>
    <property type="evidence" value="ECO:0007669"/>
    <property type="project" value="UniProtKB-KW"/>
</dbReference>
<dbReference type="Proteomes" id="UP000471293">
    <property type="component" value="Unassembled WGS sequence"/>
</dbReference>
<evidence type="ECO:0000256" key="3">
    <source>
        <dbReference type="ARBA" id="ARBA00023235"/>
    </source>
</evidence>
<dbReference type="Gene3D" id="3.20.20.150">
    <property type="entry name" value="Divalent-metal-dependent TIM barrel enzymes"/>
    <property type="match status" value="1"/>
</dbReference>
<name>A0A6N9U9Z2_STRHA</name>
<dbReference type="GO" id="GO:0005737">
    <property type="term" value="C:cytoplasm"/>
    <property type="evidence" value="ECO:0007669"/>
    <property type="project" value="UniProtKB-SubCell"/>
</dbReference>
<keyword evidence="5" id="KW-0859">Xylose metabolism</keyword>
<organism evidence="7 8">
    <name type="scientific">Streptomyces halstedii</name>
    <dbReference type="NCBI Taxonomy" id="1944"/>
    <lineage>
        <taxon>Bacteria</taxon>
        <taxon>Bacillati</taxon>
        <taxon>Actinomycetota</taxon>
        <taxon>Actinomycetes</taxon>
        <taxon>Kitasatosporales</taxon>
        <taxon>Streptomycetaceae</taxon>
        <taxon>Streptomyces</taxon>
    </lineage>
</organism>
<accession>A0A6N9U9Z2</accession>
<dbReference type="SUPFAM" id="SSF51658">
    <property type="entry name" value="Xylose isomerase-like"/>
    <property type="match status" value="1"/>
</dbReference>
<dbReference type="GO" id="GO:0009045">
    <property type="term" value="F:xylose isomerase activity"/>
    <property type="evidence" value="ECO:0007669"/>
    <property type="project" value="UniProtKB-EC"/>
</dbReference>
<evidence type="ECO:0000256" key="2">
    <source>
        <dbReference type="ARBA" id="ARBA00022723"/>
    </source>
</evidence>
<keyword evidence="3 5" id="KW-0413">Isomerase</keyword>
<dbReference type="EMBL" id="JAAGLQ010000545">
    <property type="protein sequence ID" value="NEA18826.1"/>
    <property type="molecule type" value="Genomic_DNA"/>
</dbReference>
<sequence>MPERFTPTPEDRFTFGLWTVGWRGNDPFGEPTRPVLDPVESVERLAELGAYGVTFHDDDLIPFGADEGERARLVGRFRAALERTGMKVPMATTNLFTHPVFKDGGFTSNDRDVRRFALRKVIRNID</sequence>
<comment type="caution">
    <text evidence="7">The sequence shown here is derived from an EMBL/GenBank/DDBJ whole genome shotgun (WGS) entry which is preliminary data.</text>
</comment>
<evidence type="ECO:0000256" key="4">
    <source>
        <dbReference type="ARBA" id="ARBA00023277"/>
    </source>
</evidence>
<gene>
    <name evidence="7" type="ORF">G3I29_25665</name>
</gene>